<reference evidence="7" key="1">
    <citation type="journal article" date="2023" name="GigaByte">
        <title>Genome assembly of the bearded iris, Iris pallida Lam.</title>
        <authorList>
            <person name="Bruccoleri R.E."/>
            <person name="Oakeley E.J."/>
            <person name="Faust A.M.E."/>
            <person name="Altorfer M."/>
            <person name="Dessus-Babus S."/>
            <person name="Burckhardt D."/>
            <person name="Oertli M."/>
            <person name="Naumann U."/>
            <person name="Petersen F."/>
            <person name="Wong J."/>
        </authorList>
    </citation>
    <scope>NUCLEOTIDE SEQUENCE</scope>
    <source>
        <strain evidence="7">GSM-AAB239-AS_SAM_17_03QT</strain>
    </source>
</reference>
<comment type="caution">
    <text evidence="7">The sequence shown here is derived from an EMBL/GenBank/DDBJ whole genome shotgun (WGS) entry which is preliminary data.</text>
</comment>
<accession>A0AAX6EF41</accession>
<evidence type="ECO:0000256" key="2">
    <source>
        <dbReference type="ARBA" id="ARBA00022692"/>
    </source>
</evidence>
<dbReference type="InterPro" id="IPR012919">
    <property type="entry name" value="SUN_dom"/>
</dbReference>
<comment type="subcellular location">
    <subcellularLocation>
        <location evidence="1">Membrane</location>
    </subcellularLocation>
</comment>
<feature type="region of interest" description="Disordered" evidence="5">
    <location>
        <begin position="1"/>
        <end position="29"/>
    </location>
</feature>
<feature type="region of interest" description="Disordered" evidence="5">
    <location>
        <begin position="448"/>
        <end position="469"/>
    </location>
</feature>
<evidence type="ECO:0000256" key="3">
    <source>
        <dbReference type="ARBA" id="ARBA00022989"/>
    </source>
</evidence>
<dbReference type="PANTHER" id="PTHR12911">
    <property type="entry name" value="SAD1/UNC-84-LIKE PROTEIN-RELATED"/>
    <property type="match status" value="1"/>
</dbReference>
<evidence type="ECO:0000313" key="8">
    <source>
        <dbReference type="Proteomes" id="UP001140949"/>
    </source>
</evidence>
<sequence length="469" mass="51496">MSASTENANPNTNPKPETRRRSVTKTRINGEATAVVVGNGAATFVEREDLSHSIRGETVVERPKDVPESRRAAAATAGANLPPTPVVVPYHRRKKSSSRPETPKWQTMLSVLTKLCLLILGLVGLGKMILQLGNTSGGAGQYPFAAFDQDGRIAELESFVKKTTKMFQVQLDVVDKKIDSEIGVTRTELGKVEEKSAFLEEELKKLEVRVDDFGKSLGELKELGFLTKEEFESFKSELKKRGSHGEEVSLDDIGALAKAIVEKEIERHAADGLGRVDYALASGGARVTMHSEPFVSGKASWFAVPVGRDRTRVHPNAQKMLEPSFGEPGQCFAMKGSAGYVEIRLRTAIIPQAVTLEHVSKSVAYDRSSAPKDCTVSAWFEGRPGEEPQNSDVLTKFSYDLEKSNAQTFDVEMADARAVNVVRLDFTSNHGNPSLTCIYRFRVHGYEPDDAHQSENPSSVEGERSIDQR</sequence>
<dbReference type="PANTHER" id="PTHR12911:SF8">
    <property type="entry name" value="KLAROID PROTEIN-RELATED"/>
    <property type="match status" value="1"/>
</dbReference>
<keyword evidence="8" id="KW-1185">Reference proteome</keyword>
<protein>
    <submittedName>
        <fullName evidence="7">Protein SAD1/UNC-84 domain protein 2-like</fullName>
    </submittedName>
</protein>
<dbReference type="Pfam" id="PF07738">
    <property type="entry name" value="Sad1_UNC"/>
    <property type="match status" value="1"/>
</dbReference>
<dbReference type="Proteomes" id="UP001140949">
    <property type="component" value="Unassembled WGS sequence"/>
</dbReference>
<dbReference type="GO" id="GO:0016020">
    <property type="term" value="C:membrane"/>
    <property type="evidence" value="ECO:0007669"/>
    <property type="project" value="UniProtKB-SubCell"/>
</dbReference>
<keyword evidence="4" id="KW-0472">Membrane</keyword>
<dbReference type="GO" id="GO:0005635">
    <property type="term" value="C:nuclear envelope"/>
    <property type="evidence" value="ECO:0007669"/>
    <property type="project" value="TreeGrafter"/>
</dbReference>
<feature type="domain" description="SUN" evidence="6">
    <location>
        <begin position="282"/>
        <end position="448"/>
    </location>
</feature>
<keyword evidence="3" id="KW-1133">Transmembrane helix</keyword>
<dbReference type="EMBL" id="JANAVB010037018">
    <property type="protein sequence ID" value="KAJ6802777.1"/>
    <property type="molecule type" value="Genomic_DNA"/>
</dbReference>
<reference evidence="7" key="2">
    <citation type="submission" date="2023-04" db="EMBL/GenBank/DDBJ databases">
        <authorList>
            <person name="Bruccoleri R.E."/>
            <person name="Oakeley E.J."/>
            <person name="Faust A.-M."/>
            <person name="Dessus-Babus S."/>
            <person name="Altorfer M."/>
            <person name="Burckhardt D."/>
            <person name="Oertli M."/>
            <person name="Naumann U."/>
            <person name="Petersen F."/>
            <person name="Wong J."/>
        </authorList>
    </citation>
    <scope>NUCLEOTIDE SEQUENCE</scope>
    <source>
        <strain evidence="7">GSM-AAB239-AS_SAM_17_03QT</strain>
        <tissue evidence="7">Leaf</tissue>
    </source>
</reference>
<keyword evidence="2" id="KW-0812">Transmembrane</keyword>
<evidence type="ECO:0000256" key="1">
    <source>
        <dbReference type="ARBA" id="ARBA00004370"/>
    </source>
</evidence>
<feature type="region of interest" description="Disordered" evidence="5">
    <location>
        <begin position="60"/>
        <end position="86"/>
    </location>
</feature>
<evidence type="ECO:0000256" key="5">
    <source>
        <dbReference type="SAM" id="MobiDB-lite"/>
    </source>
</evidence>
<dbReference type="AlphaFoldDB" id="A0AAX6EF41"/>
<evidence type="ECO:0000313" key="7">
    <source>
        <dbReference type="EMBL" id="KAJ6802777.1"/>
    </source>
</evidence>
<gene>
    <name evidence="7" type="ORF">M6B38_191500</name>
</gene>
<organism evidence="7 8">
    <name type="scientific">Iris pallida</name>
    <name type="common">Sweet iris</name>
    <dbReference type="NCBI Taxonomy" id="29817"/>
    <lineage>
        <taxon>Eukaryota</taxon>
        <taxon>Viridiplantae</taxon>
        <taxon>Streptophyta</taxon>
        <taxon>Embryophyta</taxon>
        <taxon>Tracheophyta</taxon>
        <taxon>Spermatophyta</taxon>
        <taxon>Magnoliopsida</taxon>
        <taxon>Liliopsida</taxon>
        <taxon>Asparagales</taxon>
        <taxon>Iridaceae</taxon>
        <taxon>Iridoideae</taxon>
        <taxon>Irideae</taxon>
        <taxon>Iris</taxon>
    </lineage>
</organism>
<dbReference type="InterPro" id="IPR045119">
    <property type="entry name" value="SUN1-5"/>
</dbReference>
<evidence type="ECO:0000256" key="4">
    <source>
        <dbReference type="ARBA" id="ARBA00023136"/>
    </source>
</evidence>
<name>A0AAX6EF41_IRIPA</name>
<evidence type="ECO:0000259" key="6">
    <source>
        <dbReference type="PROSITE" id="PS51469"/>
    </source>
</evidence>
<dbReference type="Gene3D" id="2.60.120.260">
    <property type="entry name" value="Galactose-binding domain-like"/>
    <property type="match status" value="1"/>
</dbReference>
<feature type="compositionally biased region" description="Basic and acidic residues" evidence="5">
    <location>
        <begin position="60"/>
        <end position="71"/>
    </location>
</feature>
<proteinExistence type="predicted"/>
<feature type="compositionally biased region" description="Polar residues" evidence="5">
    <location>
        <begin position="1"/>
        <end position="15"/>
    </location>
</feature>
<dbReference type="PROSITE" id="PS51469">
    <property type="entry name" value="SUN"/>
    <property type="match status" value="1"/>
</dbReference>
<dbReference type="GO" id="GO:0043495">
    <property type="term" value="F:protein-membrane adaptor activity"/>
    <property type="evidence" value="ECO:0007669"/>
    <property type="project" value="TreeGrafter"/>
</dbReference>